<evidence type="ECO:0000313" key="3">
    <source>
        <dbReference type="EMBL" id="MDX8153290.1"/>
    </source>
</evidence>
<dbReference type="EMBL" id="JAXAVX010000012">
    <property type="protein sequence ID" value="MDX8153290.1"/>
    <property type="molecule type" value="Genomic_DNA"/>
</dbReference>
<dbReference type="PANTHER" id="PTHR33371:SF4">
    <property type="entry name" value="INTERMEMBRANE PHOSPHOLIPID TRANSPORT SYSTEM BINDING PROTEIN MLAD"/>
    <property type="match status" value="1"/>
</dbReference>
<evidence type="ECO:0000313" key="4">
    <source>
        <dbReference type="Proteomes" id="UP001277761"/>
    </source>
</evidence>
<keyword evidence="4" id="KW-1185">Reference proteome</keyword>
<protein>
    <submittedName>
        <fullName evidence="3">MlaD family protein</fullName>
    </submittedName>
</protein>
<evidence type="ECO:0000259" key="2">
    <source>
        <dbReference type="Pfam" id="PF02470"/>
    </source>
</evidence>
<name>A0ABU4VR69_9ACTN</name>
<organism evidence="3 4">
    <name type="scientific">Patulibacter brassicae</name>
    <dbReference type="NCBI Taxonomy" id="1705717"/>
    <lineage>
        <taxon>Bacteria</taxon>
        <taxon>Bacillati</taxon>
        <taxon>Actinomycetota</taxon>
        <taxon>Thermoleophilia</taxon>
        <taxon>Solirubrobacterales</taxon>
        <taxon>Patulibacteraceae</taxon>
        <taxon>Patulibacter</taxon>
    </lineage>
</organism>
<comment type="caution">
    <text evidence="3">The sequence shown here is derived from an EMBL/GenBank/DDBJ whole genome shotgun (WGS) entry which is preliminary data.</text>
</comment>
<feature type="domain" description="Mce/MlaD" evidence="2">
    <location>
        <begin position="33"/>
        <end position="110"/>
    </location>
</feature>
<dbReference type="Proteomes" id="UP001277761">
    <property type="component" value="Unassembled WGS sequence"/>
</dbReference>
<dbReference type="RefSeq" id="WP_319955439.1">
    <property type="nucleotide sequence ID" value="NZ_JAXAVX010000012.1"/>
</dbReference>
<evidence type="ECO:0000256" key="1">
    <source>
        <dbReference type="SAM" id="MobiDB-lite"/>
    </source>
</evidence>
<accession>A0ABU4VR69</accession>
<gene>
    <name evidence="3" type="ORF">SK069_16950</name>
</gene>
<feature type="region of interest" description="Disordered" evidence="1">
    <location>
        <begin position="403"/>
        <end position="442"/>
    </location>
</feature>
<dbReference type="PANTHER" id="PTHR33371">
    <property type="entry name" value="INTERMEMBRANE PHOSPHOLIPID TRANSPORT SYSTEM BINDING PROTEIN MLAD-RELATED"/>
    <property type="match status" value="1"/>
</dbReference>
<reference evidence="3 4" key="1">
    <citation type="submission" date="2023-11" db="EMBL/GenBank/DDBJ databases">
        <authorList>
            <person name="Xu M."/>
            <person name="Jiang T."/>
        </authorList>
    </citation>
    <scope>NUCLEOTIDE SEQUENCE [LARGE SCALE GENOMIC DNA]</scope>
    <source>
        <strain evidence="3 4">SD</strain>
    </source>
</reference>
<sequence>MSRRSITLLAAALVALLLVGAILVRGDRRDDDAYRFAAIFDTAQGIVPGQLVKVAGARVGQVEHVRLTPDHRARFELRIDRRFGPFHSDARCRILPEGFISESFIQCEPGTPGRPALSTARGSGTTLPTVPVGRTTASVQLQQVLDTFSLPVTERARVLISDLGLGLSGRGGDVNAVLRRANPALDGARALLTTLARQRSSIESAISDTDRVLASLAARRGAVRGFVRETRQVAATTAGRHRDLERSVAAAPALLREAETSLAALRDASRDLLPTADALRRSAPGVTRLNALMGPLSDAARPALAKIDPAFRATRAAVPGTQRLVTNLAQATRQLGAPARDARELLESSRDRGALESVPNLLYSMATVSATADSSGHVATIAVTAAVRCMLDATARGCEHRYGAPGRGRIPINDPAAEARGRRATSRAAQQPGGLLGALPQTTQRDLRRALDRLLR</sequence>
<dbReference type="InterPro" id="IPR052336">
    <property type="entry name" value="MlaD_Phospholipid_Transporter"/>
</dbReference>
<dbReference type="Pfam" id="PF02470">
    <property type="entry name" value="MlaD"/>
    <property type="match status" value="1"/>
</dbReference>
<proteinExistence type="predicted"/>
<dbReference type="InterPro" id="IPR003399">
    <property type="entry name" value="Mce/MlaD"/>
</dbReference>